<accession>A0A0B1Z5V1</accession>
<dbReference type="EMBL" id="JQGJ01000005">
    <property type="protein sequence ID" value="KHK64777.1"/>
    <property type="molecule type" value="Genomic_DNA"/>
</dbReference>
<evidence type="ECO:0000313" key="1">
    <source>
        <dbReference type="EMBL" id="KHK64777.1"/>
    </source>
</evidence>
<reference evidence="2" key="1">
    <citation type="submission" date="2015-03" db="EMBL/GenBank/DDBJ databases">
        <title>Pseudomonas frederiksbergensis hydrocarbon degrader.</title>
        <authorList>
            <person name="Brown L.M."/>
            <person name="Ruiz O.N."/>
            <person name="Mueller S."/>
            <person name="Gunasekera T.S."/>
        </authorList>
    </citation>
    <scope>NUCLEOTIDE SEQUENCE [LARGE SCALE GENOMIC DNA]</scope>
    <source>
        <strain evidence="2">SI8</strain>
    </source>
</reference>
<evidence type="ECO:0000313" key="2">
    <source>
        <dbReference type="Proteomes" id="UP000030949"/>
    </source>
</evidence>
<protein>
    <recommendedName>
        <fullName evidence="3">Thiamine biosynthesis protein ThiS</fullName>
    </recommendedName>
</protein>
<dbReference type="InterPro" id="IPR012675">
    <property type="entry name" value="Beta-grasp_dom_sf"/>
</dbReference>
<dbReference type="Proteomes" id="UP000030949">
    <property type="component" value="Unassembled WGS sequence"/>
</dbReference>
<comment type="caution">
    <text evidence="1">The sequence shown here is derived from an EMBL/GenBank/DDBJ whole genome shotgun (WGS) entry which is preliminary data.</text>
</comment>
<dbReference type="OrthoDB" id="6928267at2"/>
<evidence type="ECO:0008006" key="3">
    <source>
        <dbReference type="Google" id="ProtNLM"/>
    </source>
</evidence>
<gene>
    <name evidence="1" type="ORF">JZ00_10710</name>
</gene>
<dbReference type="AlphaFoldDB" id="A0A0B1Z5V1"/>
<name>A0A0B1Z5V1_9PSED</name>
<dbReference type="SUPFAM" id="SSF54285">
    <property type="entry name" value="MoaD/ThiS"/>
    <property type="match status" value="1"/>
</dbReference>
<dbReference type="RefSeq" id="WP_039591127.1">
    <property type="nucleotide sequence ID" value="NZ_JQGJ02000001.1"/>
</dbReference>
<sequence>MAVVHFPRQFMHYTEQHKTHVTEGLCVSDVLNNLTARFPDLIGPVFSEDLYPLPFVGLFVDGMPVTNEHDRHCPLDSNAQLILINAVAGG</sequence>
<dbReference type="Gene3D" id="3.10.20.30">
    <property type="match status" value="1"/>
</dbReference>
<proteinExistence type="predicted"/>
<organism evidence="1 2">
    <name type="scientific">Pseudomonas frederiksbergensis</name>
    <dbReference type="NCBI Taxonomy" id="104087"/>
    <lineage>
        <taxon>Bacteria</taxon>
        <taxon>Pseudomonadati</taxon>
        <taxon>Pseudomonadota</taxon>
        <taxon>Gammaproteobacteria</taxon>
        <taxon>Pseudomonadales</taxon>
        <taxon>Pseudomonadaceae</taxon>
        <taxon>Pseudomonas</taxon>
    </lineage>
</organism>
<dbReference type="CDD" id="cd17040">
    <property type="entry name" value="Ubl_MoaD_like"/>
    <property type="match status" value="1"/>
</dbReference>
<dbReference type="InterPro" id="IPR016155">
    <property type="entry name" value="Mopterin_synth/thiamin_S_b"/>
</dbReference>